<evidence type="ECO:0000313" key="6">
    <source>
        <dbReference type="Proteomes" id="UP000269708"/>
    </source>
</evidence>
<dbReference type="GO" id="GO:0016887">
    <property type="term" value="F:ATP hydrolysis activity"/>
    <property type="evidence" value="ECO:0007669"/>
    <property type="project" value="InterPro"/>
</dbReference>
<keyword evidence="1" id="KW-0813">Transport</keyword>
<dbReference type="GO" id="GO:0016020">
    <property type="term" value="C:membrane"/>
    <property type="evidence" value="ECO:0007669"/>
    <property type="project" value="InterPro"/>
</dbReference>
<dbReference type="Proteomes" id="UP000269708">
    <property type="component" value="Unassembled WGS sequence"/>
</dbReference>
<dbReference type="SMART" id="SM00382">
    <property type="entry name" value="AAA"/>
    <property type="match status" value="1"/>
</dbReference>
<accession>A0A3N4VD28</accession>
<dbReference type="GO" id="GO:0005524">
    <property type="term" value="F:ATP binding"/>
    <property type="evidence" value="ECO:0007669"/>
    <property type="project" value="UniProtKB-KW"/>
</dbReference>
<dbReference type="InterPro" id="IPR027417">
    <property type="entry name" value="P-loop_NTPase"/>
</dbReference>
<dbReference type="AlphaFoldDB" id="A0A3N4VD28"/>
<dbReference type="EMBL" id="RKQN01000001">
    <property type="protein sequence ID" value="RPE80922.1"/>
    <property type="molecule type" value="Genomic_DNA"/>
</dbReference>
<dbReference type="InterPro" id="IPR003593">
    <property type="entry name" value="AAA+_ATPase"/>
</dbReference>
<dbReference type="InterPro" id="IPR003439">
    <property type="entry name" value="ABC_transporter-like_ATP-bd"/>
</dbReference>
<dbReference type="RefSeq" id="WP_170167596.1">
    <property type="nucleotide sequence ID" value="NZ_RKQN01000001.1"/>
</dbReference>
<feature type="domain" description="ABC transporter" evidence="4">
    <location>
        <begin position="16"/>
        <end position="257"/>
    </location>
</feature>
<organism evidence="5 6">
    <name type="scientific">Vulcaniibacterium tengchongense</name>
    <dbReference type="NCBI Taxonomy" id="1273429"/>
    <lineage>
        <taxon>Bacteria</taxon>
        <taxon>Pseudomonadati</taxon>
        <taxon>Pseudomonadota</taxon>
        <taxon>Gammaproteobacteria</taxon>
        <taxon>Lysobacterales</taxon>
        <taxon>Lysobacteraceae</taxon>
        <taxon>Vulcaniibacterium</taxon>
    </lineage>
</organism>
<proteinExistence type="predicted"/>
<keyword evidence="3 5" id="KW-0067">ATP-binding</keyword>
<keyword evidence="6" id="KW-1185">Reference proteome</keyword>
<evidence type="ECO:0000313" key="5">
    <source>
        <dbReference type="EMBL" id="RPE80922.1"/>
    </source>
</evidence>
<dbReference type="PANTHER" id="PTHR43158">
    <property type="entry name" value="SKFA PEPTIDE EXPORT ATP-BINDING PROTEIN SKFE"/>
    <property type="match status" value="1"/>
</dbReference>
<keyword evidence="2" id="KW-0547">Nucleotide-binding</keyword>
<evidence type="ECO:0000256" key="1">
    <source>
        <dbReference type="ARBA" id="ARBA00022448"/>
    </source>
</evidence>
<dbReference type="InterPro" id="IPR015856">
    <property type="entry name" value="ABC_transpr_CbiO/EcfA_su"/>
</dbReference>
<reference evidence="5 6" key="1">
    <citation type="submission" date="2018-11" db="EMBL/GenBank/DDBJ databases">
        <title>Genomic Encyclopedia of Type Strains, Phase IV (KMG-IV): sequencing the most valuable type-strain genomes for metagenomic binning, comparative biology and taxonomic classification.</title>
        <authorList>
            <person name="Goeker M."/>
        </authorList>
    </citation>
    <scope>NUCLEOTIDE SEQUENCE [LARGE SCALE GENOMIC DNA]</scope>
    <source>
        <strain evidence="5 6">DSM 25623</strain>
    </source>
</reference>
<evidence type="ECO:0000259" key="4">
    <source>
        <dbReference type="PROSITE" id="PS50893"/>
    </source>
</evidence>
<dbReference type="PROSITE" id="PS50893">
    <property type="entry name" value="ABC_TRANSPORTER_2"/>
    <property type="match status" value="1"/>
</dbReference>
<dbReference type="Gene3D" id="3.40.50.300">
    <property type="entry name" value="P-loop containing nucleotide triphosphate hydrolases"/>
    <property type="match status" value="1"/>
</dbReference>
<dbReference type="CDD" id="cd03225">
    <property type="entry name" value="ABC_cobalt_CbiO_domain1"/>
    <property type="match status" value="1"/>
</dbReference>
<sequence>MPAPGDAAPAAAAPLIELDRATVLRGEVRALHELSLRIGLGQHTAILGANGSGKSTFVKLITRELYPLAREGETPVRVLGQGLWDVARLRSQLGIVSGDLGLDLRQMAGLDAESAVLTGFFASLALEQVADAGMRERARAALAQVDALALRGRRYAELSTGEARRVLVARALVHRPRALLLDEPTAGLDPVARRRLLRTLGGLARQGITLLLVTHHIEEIVPEIGRVVLLRAGRVLADGAPEAVLTAELLGAAYGGRVDVRREGGRYALAAI</sequence>
<protein>
    <submittedName>
        <fullName evidence="5">Iron complex transport system ATP-binding protein</fullName>
    </submittedName>
</protein>
<evidence type="ECO:0000256" key="3">
    <source>
        <dbReference type="ARBA" id="ARBA00022840"/>
    </source>
</evidence>
<dbReference type="GO" id="GO:0055085">
    <property type="term" value="P:transmembrane transport"/>
    <property type="evidence" value="ECO:0007669"/>
    <property type="project" value="InterPro"/>
</dbReference>
<dbReference type="PANTHER" id="PTHR43158:SF2">
    <property type="entry name" value="SKFA PEPTIDE EXPORT ATP-BINDING PROTEIN SKFE"/>
    <property type="match status" value="1"/>
</dbReference>
<evidence type="ECO:0000256" key="2">
    <source>
        <dbReference type="ARBA" id="ARBA00022741"/>
    </source>
</evidence>
<comment type="caution">
    <text evidence="5">The sequence shown here is derived from an EMBL/GenBank/DDBJ whole genome shotgun (WGS) entry which is preliminary data.</text>
</comment>
<dbReference type="Pfam" id="PF00005">
    <property type="entry name" value="ABC_tran"/>
    <property type="match status" value="1"/>
</dbReference>
<dbReference type="SUPFAM" id="SSF52540">
    <property type="entry name" value="P-loop containing nucleoside triphosphate hydrolases"/>
    <property type="match status" value="1"/>
</dbReference>
<gene>
    <name evidence="5" type="ORF">EDC50_0089</name>
</gene>
<name>A0A3N4VD28_9GAMM</name>